<dbReference type="NCBIfam" id="TIGR01906">
    <property type="entry name" value="integ_TIGR01906"/>
    <property type="match status" value="1"/>
</dbReference>
<gene>
    <name evidence="1" type="ORF">BW732_09710</name>
</gene>
<accession>A0A1Q2D8A3</accession>
<proteinExistence type="predicted"/>
<name>A0A1Q2D8A3_9ENTE</name>
<dbReference type="AlphaFoldDB" id="A0A1Q2D8A3"/>
<protein>
    <submittedName>
        <fullName evidence="1">Uncharacterized protein</fullName>
    </submittedName>
</protein>
<organism evidence="1 2">
    <name type="scientific">Vagococcus penaei</name>
    <dbReference type="NCBI Taxonomy" id="633807"/>
    <lineage>
        <taxon>Bacteria</taxon>
        <taxon>Bacillati</taxon>
        <taxon>Bacillota</taxon>
        <taxon>Bacilli</taxon>
        <taxon>Lactobacillales</taxon>
        <taxon>Enterococcaceae</taxon>
        <taxon>Vagococcus</taxon>
    </lineage>
</organism>
<dbReference type="KEGG" id="vpi:BW732_09710"/>
<sequence length="213" mass="25351">MSRWFQRLSVGCLLLSLITLSVALTINSKWLFSLDIRYLDIVDSVGLSKDTLMHNYNVLLDYLNYFWVKQLNLPDFSSSTSGLLHFWDVKKLFQFNYAILLITIFPSIFFLKKYYKSKTMWLLIKPLSWFLAILLSLIVLMIIAFDQFFVFFHEIFFTNDDWLFDPITDPIITMLPQEFFLHCFILFFILLIFMILGLILLGKYQLKELLKKS</sequence>
<evidence type="ECO:0000313" key="2">
    <source>
        <dbReference type="Proteomes" id="UP000188246"/>
    </source>
</evidence>
<dbReference type="OrthoDB" id="9813051at2"/>
<reference evidence="1 2" key="1">
    <citation type="journal article" date="2010" name="Int. J. Syst. Evol. Microbiol.">
        <title>Vagococcus penaei sp. nov., isolated from spoilage microbiota of cooked shrimp (Penaeus vannamei).</title>
        <authorList>
            <person name="Jaffres E."/>
            <person name="Prevost H."/>
            <person name="Rossero A."/>
            <person name="Joffraud J.J."/>
            <person name="Dousset X."/>
        </authorList>
    </citation>
    <scope>NUCLEOTIDE SEQUENCE [LARGE SCALE GENOMIC DNA]</scope>
    <source>
        <strain evidence="1 2">CD276</strain>
    </source>
</reference>
<dbReference type="Pfam" id="PF07314">
    <property type="entry name" value="Lit"/>
    <property type="match status" value="1"/>
</dbReference>
<dbReference type="EMBL" id="CP019609">
    <property type="protein sequence ID" value="AQP54473.1"/>
    <property type="molecule type" value="Genomic_DNA"/>
</dbReference>
<dbReference type="InterPro" id="IPR010178">
    <property type="entry name" value="Lit"/>
</dbReference>
<dbReference type="Proteomes" id="UP000188246">
    <property type="component" value="Chromosome"/>
</dbReference>
<dbReference type="RefSeq" id="WP_077276555.1">
    <property type="nucleotide sequence ID" value="NZ_CP019609.1"/>
</dbReference>
<dbReference type="STRING" id="633807.BW732_09710"/>
<evidence type="ECO:0000313" key="1">
    <source>
        <dbReference type="EMBL" id="AQP54473.1"/>
    </source>
</evidence>
<keyword evidence="2" id="KW-1185">Reference proteome</keyword>